<proteinExistence type="predicted"/>
<reference evidence="1 2" key="1">
    <citation type="submission" date="2020-10" db="EMBL/GenBank/DDBJ databases">
        <title>Closed genome sequences of Staphylococcus lloydii sp. nov. and Staphylococcus durrellii sp. nov. Isolated from Captive Fruit Bats (Pteropus livingstonii).</title>
        <authorList>
            <person name="Fountain K."/>
        </authorList>
    </citation>
    <scope>NUCLEOTIDE SEQUENCE [LARGE SCALE GENOMIC DNA]</scope>
    <source>
        <strain evidence="1 2">23_2_7_LY</strain>
    </source>
</reference>
<dbReference type="Proteomes" id="UP000594455">
    <property type="component" value="Chromosome"/>
</dbReference>
<dbReference type="AlphaFoldDB" id="A0A7T1AY11"/>
<organism evidence="1 2">
    <name type="scientific">Staphylococcus lloydii</name>
    <dbReference type="NCBI Taxonomy" id="2781774"/>
    <lineage>
        <taxon>Bacteria</taxon>
        <taxon>Bacillati</taxon>
        <taxon>Bacillota</taxon>
        <taxon>Bacilli</taxon>
        <taxon>Bacillales</taxon>
        <taxon>Staphylococcaceae</taxon>
        <taxon>Staphylococcus</taxon>
    </lineage>
</organism>
<evidence type="ECO:0008006" key="3">
    <source>
        <dbReference type="Google" id="ProtNLM"/>
    </source>
</evidence>
<dbReference type="RefSeq" id="WP_195718222.1">
    <property type="nucleotide sequence ID" value="NZ_CP064056.1"/>
</dbReference>
<evidence type="ECO:0000313" key="1">
    <source>
        <dbReference type="EMBL" id="QPM74204.1"/>
    </source>
</evidence>
<name>A0A7T1AY11_9STAP</name>
<dbReference type="EMBL" id="CP064056">
    <property type="protein sequence ID" value="QPM74204.1"/>
    <property type="molecule type" value="Genomic_DNA"/>
</dbReference>
<evidence type="ECO:0000313" key="2">
    <source>
        <dbReference type="Proteomes" id="UP000594455"/>
    </source>
</evidence>
<keyword evidence="2" id="KW-1185">Reference proteome</keyword>
<dbReference type="KEGG" id="sllo:ISP08_07555"/>
<protein>
    <recommendedName>
        <fullName evidence="3">Phage protein</fullName>
    </recommendedName>
</protein>
<sequence length="64" mass="7495">MQEVKLEILEADSLKELETKINEYLKSDDVSAYQLLNSTIRQFEEQRYPATEEKVTAFLTLVKN</sequence>
<accession>A0A7T1AY11</accession>
<gene>
    <name evidence="1" type="ORF">ISP08_07555</name>
</gene>